<dbReference type="PROSITE" id="PS00290">
    <property type="entry name" value="IG_MHC"/>
    <property type="match status" value="1"/>
</dbReference>
<evidence type="ECO:0000313" key="4">
    <source>
        <dbReference type="Proteomes" id="UP001555786"/>
    </source>
</evidence>
<dbReference type="Gene3D" id="2.30.110.10">
    <property type="entry name" value="Electron Transport, Fmn-binding Protein, Chain A"/>
    <property type="match status" value="1"/>
</dbReference>
<dbReference type="InterPro" id="IPR012349">
    <property type="entry name" value="Split_barrel_FMN-bd"/>
</dbReference>
<dbReference type="Gene3D" id="1.20.58.290">
    <property type="entry name" value="Hypothetical membrane protein ta0354_69_121"/>
    <property type="match status" value="1"/>
</dbReference>
<dbReference type="SUPFAM" id="SSF50475">
    <property type="entry name" value="FMN-binding split barrel"/>
    <property type="match status" value="1"/>
</dbReference>
<name>A0ABV3PQC1_9HYPH</name>
<dbReference type="InterPro" id="IPR007386">
    <property type="entry name" value="DUF447_N"/>
</dbReference>
<comment type="caution">
    <text evidence="3">The sequence shown here is derived from an EMBL/GenBank/DDBJ whole genome shotgun (WGS) entry which is preliminary data.</text>
</comment>
<dbReference type="InterPro" id="IPR003006">
    <property type="entry name" value="Ig/MHC_CS"/>
</dbReference>
<dbReference type="InterPro" id="IPR049288">
    <property type="entry name" value="DUF447_C"/>
</dbReference>
<dbReference type="EMBL" id="JBFNQD010000006">
    <property type="protein sequence ID" value="MEW9307504.1"/>
    <property type="molecule type" value="Genomic_DNA"/>
</dbReference>
<dbReference type="Pfam" id="PF20766">
    <property type="entry name" value="DUF447_C"/>
    <property type="match status" value="1"/>
</dbReference>
<gene>
    <name evidence="3" type="ORF">ABXS05_18265</name>
</gene>
<evidence type="ECO:0000259" key="1">
    <source>
        <dbReference type="Pfam" id="PF04289"/>
    </source>
</evidence>
<reference evidence="3 4" key="1">
    <citation type="submission" date="2024-07" db="EMBL/GenBank/DDBJ databases">
        <title>Description of Labrys sedimenti sp. nov., isolated from a diclofenac-degrading enrichment culture.</title>
        <authorList>
            <person name="Tancsics A."/>
            <person name="Csepanyi A."/>
        </authorList>
    </citation>
    <scope>NUCLEOTIDE SEQUENCE [LARGE SCALE GENOMIC DNA]</scope>
    <source>
        <strain evidence="3 4">LMG 23578</strain>
    </source>
</reference>
<dbReference type="Pfam" id="PF04289">
    <property type="entry name" value="DUF447_N"/>
    <property type="match status" value="1"/>
</dbReference>
<sequence>MPRILETIVTTLNADGSAHLVPFGLIEEGEHYVVAPFRPSPTIANLERHPFLAAAAPVDVRVIAGCVTGRRGWATLPCERIEGVRLAEAFAHMELAVEAVVPDEARPRFRCRVVHRGLHQPFLGYNRAQAAVLEAAILSTRLHMLSPDKIRTEVDYLRIAIGKTAGEAELEAWQWIEEKILAGPTPAGSSG</sequence>
<feature type="domain" description="DUF447" evidence="2">
    <location>
        <begin position="126"/>
        <end position="178"/>
    </location>
</feature>
<keyword evidence="4" id="KW-1185">Reference proteome</keyword>
<accession>A0ABV3PQC1</accession>
<feature type="domain" description="DUF447" evidence="1">
    <location>
        <begin position="6"/>
        <end position="119"/>
    </location>
</feature>
<dbReference type="RefSeq" id="WP_367624932.1">
    <property type="nucleotide sequence ID" value="NZ_JBFNQD010000006.1"/>
</dbReference>
<evidence type="ECO:0000313" key="3">
    <source>
        <dbReference type="EMBL" id="MEW9307504.1"/>
    </source>
</evidence>
<evidence type="ECO:0000259" key="2">
    <source>
        <dbReference type="Pfam" id="PF20766"/>
    </source>
</evidence>
<proteinExistence type="predicted"/>
<organism evidence="3 4">
    <name type="scientific">Labrys neptuniae</name>
    <dbReference type="NCBI Taxonomy" id="376174"/>
    <lineage>
        <taxon>Bacteria</taxon>
        <taxon>Pseudomonadati</taxon>
        <taxon>Pseudomonadota</taxon>
        <taxon>Alphaproteobacteria</taxon>
        <taxon>Hyphomicrobiales</taxon>
        <taxon>Xanthobacteraceae</taxon>
        <taxon>Labrys</taxon>
    </lineage>
</organism>
<dbReference type="Proteomes" id="UP001555786">
    <property type="component" value="Unassembled WGS sequence"/>
</dbReference>
<protein>
    <submittedName>
        <fullName evidence="3">DUF447 domain-containing protein</fullName>
    </submittedName>
</protein>